<evidence type="ECO:0000256" key="1">
    <source>
        <dbReference type="SAM" id="Phobius"/>
    </source>
</evidence>
<dbReference type="EMBL" id="WSEM01000008">
    <property type="protein sequence ID" value="MVQ34679.1"/>
    <property type="molecule type" value="Genomic_DNA"/>
</dbReference>
<keyword evidence="1" id="KW-1133">Transmembrane helix</keyword>
<feature type="transmembrane region" description="Helical" evidence="1">
    <location>
        <begin position="105"/>
        <end position="123"/>
    </location>
</feature>
<gene>
    <name evidence="2" type="ORF">GON05_08435</name>
</gene>
<dbReference type="RefSeq" id="WP_157318711.1">
    <property type="nucleotide sequence ID" value="NZ_WSEM01000008.1"/>
</dbReference>
<evidence type="ECO:0000313" key="3">
    <source>
        <dbReference type="Proteomes" id="UP000467637"/>
    </source>
</evidence>
<dbReference type="Proteomes" id="UP000467637">
    <property type="component" value="Unassembled WGS sequence"/>
</dbReference>
<comment type="caution">
    <text evidence="2">The sequence shown here is derived from an EMBL/GenBank/DDBJ whole genome shotgun (WGS) entry which is preliminary data.</text>
</comment>
<feature type="transmembrane region" description="Helical" evidence="1">
    <location>
        <begin position="201"/>
        <end position="223"/>
    </location>
</feature>
<feature type="transmembrane region" description="Helical" evidence="1">
    <location>
        <begin position="77"/>
        <end position="96"/>
    </location>
</feature>
<protein>
    <submittedName>
        <fullName evidence="2">Uncharacterized protein</fullName>
    </submittedName>
</protein>
<organism evidence="2 3">
    <name type="scientific">Paenibacillus anseongense</name>
    <dbReference type="NCBI Taxonomy" id="2682845"/>
    <lineage>
        <taxon>Bacteria</taxon>
        <taxon>Bacillati</taxon>
        <taxon>Bacillota</taxon>
        <taxon>Bacilli</taxon>
        <taxon>Bacillales</taxon>
        <taxon>Paenibacillaceae</taxon>
        <taxon>Paenibacillus</taxon>
    </lineage>
</organism>
<sequence length="230" mass="27111">MYRWEMLFWPNKTFHALMRFMSCLGGKPNMRAYSRLNVYGSWRAMEELYREGKVFHLHNFPSNDPCYEQSDYCEDTMIISLYVSLCWVLVATSIALKSKFSNREFSIIYLLVAFIDTNLYYLFGETFHVFEISKNPWNYVSFSLIQSIIIPLFIAIMINLWRLASSVPAKVGVQVGAIIFIVGMETLSFLLKIVIYSDLTVLCWLIAYRLVLFYLQFVTIRFFRRMCSHS</sequence>
<feature type="transmembrane region" description="Helical" evidence="1">
    <location>
        <begin position="143"/>
        <end position="161"/>
    </location>
</feature>
<feature type="transmembrane region" description="Helical" evidence="1">
    <location>
        <begin position="173"/>
        <end position="195"/>
    </location>
</feature>
<reference evidence="2 3" key="1">
    <citation type="submission" date="2019-12" db="EMBL/GenBank/DDBJ databases">
        <authorList>
            <person name="Huq M.A."/>
        </authorList>
    </citation>
    <scope>NUCLEOTIDE SEQUENCE [LARGE SCALE GENOMIC DNA]</scope>
    <source>
        <strain evidence="2 3">MAH-34</strain>
    </source>
</reference>
<evidence type="ECO:0000313" key="2">
    <source>
        <dbReference type="EMBL" id="MVQ34679.1"/>
    </source>
</evidence>
<proteinExistence type="predicted"/>
<keyword evidence="1" id="KW-0812">Transmembrane</keyword>
<keyword evidence="1" id="KW-0472">Membrane</keyword>
<name>A0ABW9U6A7_9BACL</name>
<accession>A0ABW9U6A7</accession>
<keyword evidence="3" id="KW-1185">Reference proteome</keyword>